<keyword evidence="2" id="KW-1185">Reference proteome</keyword>
<sequence length="100" mass="11326">MLIIKVSSSPSTMIGRRIDRYVESAWGQIMNIRKLKLYAVAFRVADDDVNAQAETRNPYPSLARGGQTCHGTLVSLIVSGWYFDHHAASMTMRMTCTRRF</sequence>
<dbReference type="AlphaFoldDB" id="A0A3E1R5K1"/>
<accession>A0A3E1R5K1</accession>
<comment type="caution">
    <text evidence="1">The sequence shown here is derived from an EMBL/GenBank/DDBJ whole genome shotgun (WGS) entry which is preliminary data.</text>
</comment>
<protein>
    <submittedName>
        <fullName evidence="1">Uncharacterized protein</fullName>
    </submittedName>
</protein>
<proteinExistence type="predicted"/>
<dbReference type="EMBL" id="QFZK01000036">
    <property type="protein sequence ID" value="RFO94658.1"/>
    <property type="molecule type" value="Genomic_DNA"/>
</dbReference>
<evidence type="ECO:0000313" key="2">
    <source>
        <dbReference type="Proteomes" id="UP000260665"/>
    </source>
</evidence>
<organism evidence="1 2">
    <name type="scientific">Rhodoferax lacus</name>
    <dbReference type="NCBI Taxonomy" id="2184758"/>
    <lineage>
        <taxon>Bacteria</taxon>
        <taxon>Pseudomonadati</taxon>
        <taxon>Pseudomonadota</taxon>
        <taxon>Betaproteobacteria</taxon>
        <taxon>Burkholderiales</taxon>
        <taxon>Comamonadaceae</taxon>
        <taxon>Rhodoferax</taxon>
    </lineage>
</organism>
<name>A0A3E1R5K1_9BURK</name>
<reference evidence="1 2" key="1">
    <citation type="submission" date="2018-05" db="EMBL/GenBank/DDBJ databases">
        <title>Rhodoferax soyangensis sp.nov., isolated from an oligotrophic freshwater lake.</title>
        <authorList>
            <person name="Park M."/>
        </authorList>
    </citation>
    <scope>NUCLEOTIDE SEQUENCE [LARGE SCALE GENOMIC DNA]</scope>
    <source>
        <strain evidence="1 2">IMCC26218</strain>
    </source>
</reference>
<evidence type="ECO:0000313" key="1">
    <source>
        <dbReference type="EMBL" id="RFO94658.1"/>
    </source>
</evidence>
<dbReference type="Proteomes" id="UP000260665">
    <property type="component" value="Unassembled WGS sequence"/>
</dbReference>
<gene>
    <name evidence="1" type="ORF">DIC66_22380</name>
</gene>